<proteinExistence type="predicted"/>
<accession>A0A2H1WKH6</accession>
<dbReference type="AlphaFoldDB" id="A0A2H1WKH6"/>
<protein>
    <submittedName>
        <fullName evidence="1">SFRICE_024008</fullName>
    </submittedName>
</protein>
<evidence type="ECO:0000313" key="1">
    <source>
        <dbReference type="EMBL" id="SOQ53476.1"/>
    </source>
</evidence>
<dbReference type="EMBL" id="ODYU01009210">
    <property type="protein sequence ID" value="SOQ53476.1"/>
    <property type="molecule type" value="Genomic_DNA"/>
</dbReference>
<organism evidence="1">
    <name type="scientific">Spodoptera frugiperda</name>
    <name type="common">Fall armyworm</name>
    <dbReference type="NCBI Taxonomy" id="7108"/>
    <lineage>
        <taxon>Eukaryota</taxon>
        <taxon>Metazoa</taxon>
        <taxon>Ecdysozoa</taxon>
        <taxon>Arthropoda</taxon>
        <taxon>Hexapoda</taxon>
        <taxon>Insecta</taxon>
        <taxon>Pterygota</taxon>
        <taxon>Neoptera</taxon>
        <taxon>Endopterygota</taxon>
        <taxon>Lepidoptera</taxon>
        <taxon>Glossata</taxon>
        <taxon>Ditrysia</taxon>
        <taxon>Noctuoidea</taxon>
        <taxon>Noctuidae</taxon>
        <taxon>Amphipyrinae</taxon>
        <taxon>Spodoptera</taxon>
    </lineage>
</organism>
<sequence>MADKITGTQNLRENKSSKWDRGLLCVGSDRIYVLSTGFYQPLVVWCIINSLRIPHWDKVICNGDDDRGVSLLPYYTGHNFRSVLLLRHFRKSNKSPVIICPTLESNPRPLVSGSRIWSPLCQRGSPPTSKSSFCRFYFFGELGGVTISTRWLIVVGCVELKIELSGVPLERRMSSRGQEQDDGDEQSNLSTSLLLYVLNICISAVYVVLHCVQDKADIKLSNYTLPDPGIEPETPCPAVATTRPMR</sequence>
<reference evidence="1" key="1">
    <citation type="submission" date="2016-07" db="EMBL/GenBank/DDBJ databases">
        <authorList>
            <person name="Bretaudeau A."/>
        </authorList>
    </citation>
    <scope>NUCLEOTIDE SEQUENCE</scope>
    <source>
        <strain evidence="1">Rice</strain>
        <tissue evidence="1">Whole body</tissue>
    </source>
</reference>
<name>A0A2H1WKH6_SPOFR</name>
<gene>
    <name evidence="1" type="ORF">SFRICE_024008</name>
</gene>